<sequence>MWWPFSSHYPEQSLQFLRPQYDYIVVGGGNAGCVLARRLSEGGKHTVLVVERGDARDSFLDSTPLLGIHPLGGLKHTSVVESAPIATLGDRSVSLACGSGLGGTTRINGGQYTCGVPAEFNSWNERGRKGWSYEDLKPYFRKSETWNGPVPEEYHGLDGRWPLNVRSFQGYFYGSSERAMAAAKSIGFLDILDMHSPLEPSIGVNKMQFTIDPSGRRQSAFRAYLHGDFVKEHDNLHVCTKTSARKLEFSTADDGSIRAEGVELHSLDGRQRRVVTARREIILSCGALHTPQLLLLSGIGPQDHLHEMGIRVVKDMPGVGAHFQDHVLVPTVYNCPLSDSLWAMVRQPTTLIREIYRYIRYGTGWFLCTFAEMEIFGLSSLVASDGRVPQLTNSQLDSFNPKNISDFAVFCSPLADSGRLRYETKGLLGLMACLMQSKSVGRVRLRSSDPTDEPIFDMQYLTRSEDYTALRAALRVTVAIAREMRAEGYELDDSIVPDVSSDAALDEYIHKHASTMFHYSSSCRMAPEDDSEPGVVDDELRVHGIPNLRIVDASIFPDVPATHPSALIYAISEKCADLVRQCASASG</sequence>
<proteinExistence type="inferred from homology"/>
<reference evidence="6 7" key="1">
    <citation type="journal article" date="2012" name="Appl. Environ. Microbiol.">
        <title>Short-read sequencing for genomic analysis of the brown rot fungus Fibroporia radiculosa.</title>
        <authorList>
            <person name="Tang J.D."/>
            <person name="Perkins A.D."/>
            <person name="Sonstegard T.S."/>
            <person name="Schroeder S.G."/>
            <person name="Burgess S.C."/>
            <person name="Diehl S.V."/>
        </authorList>
    </citation>
    <scope>NUCLEOTIDE SEQUENCE [LARGE SCALE GENOMIC DNA]</scope>
    <source>
        <strain evidence="6 7">TFFH 294</strain>
    </source>
</reference>
<dbReference type="PROSITE" id="PS00624">
    <property type="entry name" value="GMC_OXRED_2"/>
    <property type="match status" value="1"/>
</dbReference>
<dbReference type="InterPro" id="IPR007867">
    <property type="entry name" value="GMC_OxRtase_C"/>
</dbReference>
<keyword evidence="4" id="KW-0285">Flavoprotein</keyword>
<name>J4IBD5_9APHY</name>
<feature type="binding site" evidence="4">
    <location>
        <position position="104"/>
    </location>
    <ligand>
        <name>FAD</name>
        <dbReference type="ChEBI" id="CHEBI:57692"/>
    </ligand>
</feature>
<dbReference type="SUPFAM" id="SSF54373">
    <property type="entry name" value="FAD-linked reductases, C-terminal domain"/>
    <property type="match status" value="1"/>
</dbReference>
<evidence type="ECO:0000256" key="4">
    <source>
        <dbReference type="PIRSR" id="PIRSR000137-2"/>
    </source>
</evidence>
<comment type="cofactor">
    <cofactor evidence="1 4">
        <name>FAD</name>
        <dbReference type="ChEBI" id="CHEBI:57692"/>
    </cofactor>
</comment>
<gene>
    <name evidence="6" type="ORF">FIBRA_06651</name>
</gene>
<protein>
    <recommendedName>
        <fullName evidence="5">Glucose-methanol-choline oxidoreductase N-terminal domain-containing protein</fullName>
    </recommendedName>
</protein>
<dbReference type="SUPFAM" id="SSF51905">
    <property type="entry name" value="FAD/NAD(P)-binding domain"/>
    <property type="match status" value="1"/>
</dbReference>
<evidence type="ECO:0000256" key="2">
    <source>
        <dbReference type="ARBA" id="ARBA00010790"/>
    </source>
</evidence>
<evidence type="ECO:0000256" key="1">
    <source>
        <dbReference type="ARBA" id="ARBA00001974"/>
    </source>
</evidence>
<dbReference type="Pfam" id="PF00732">
    <property type="entry name" value="GMC_oxred_N"/>
    <property type="match status" value="1"/>
</dbReference>
<dbReference type="Gene3D" id="3.50.50.60">
    <property type="entry name" value="FAD/NAD(P)-binding domain"/>
    <property type="match status" value="1"/>
</dbReference>
<accession>J4IBD5</accession>
<dbReference type="PIRSF" id="PIRSF000137">
    <property type="entry name" value="Alcohol_oxidase"/>
    <property type="match status" value="1"/>
</dbReference>
<evidence type="ECO:0000313" key="7">
    <source>
        <dbReference type="Proteomes" id="UP000006352"/>
    </source>
</evidence>
<dbReference type="GO" id="GO:0050660">
    <property type="term" value="F:flavin adenine dinucleotide binding"/>
    <property type="evidence" value="ECO:0007669"/>
    <property type="project" value="InterPro"/>
</dbReference>
<dbReference type="STRING" id="599839.J4IBD5"/>
<evidence type="ECO:0000256" key="3">
    <source>
        <dbReference type="PIRSR" id="PIRSR000137-1"/>
    </source>
</evidence>
<dbReference type="PANTHER" id="PTHR11552">
    <property type="entry name" value="GLUCOSE-METHANOL-CHOLINE GMC OXIDOREDUCTASE"/>
    <property type="match status" value="1"/>
</dbReference>
<dbReference type="InParanoid" id="J4IBD5"/>
<dbReference type="GO" id="GO:0016614">
    <property type="term" value="F:oxidoreductase activity, acting on CH-OH group of donors"/>
    <property type="evidence" value="ECO:0007669"/>
    <property type="project" value="InterPro"/>
</dbReference>
<dbReference type="PANTHER" id="PTHR11552:SF219">
    <property type="entry name" value="GLUCOSE-METHANOL-CHOLINE OXIDOREDUCTASE N-TERMINAL DOMAIN-CONTAINING PROTEIN"/>
    <property type="match status" value="1"/>
</dbReference>
<dbReference type="InterPro" id="IPR012132">
    <property type="entry name" value="GMC_OxRdtase"/>
</dbReference>
<dbReference type="InterPro" id="IPR036188">
    <property type="entry name" value="FAD/NAD-bd_sf"/>
</dbReference>
<dbReference type="Pfam" id="PF05199">
    <property type="entry name" value="GMC_oxred_C"/>
    <property type="match status" value="1"/>
</dbReference>
<dbReference type="Proteomes" id="UP000006352">
    <property type="component" value="Unassembled WGS sequence"/>
</dbReference>
<keyword evidence="7" id="KW-1185">Reference proteome</keyword>
<dbReference type="HOGENOM" id="CLU_002865_7_2_1"/>
<dbReference type="InterPro" id="IPR000172">
    <property type="entry name" value="GMC_OxRdtase_N"/>
</dbReference>
<organism evidence="6 7">
    <name type="scientific">Fibroporia radiculosa</name>
    <dbReference type="NCBI Taxonomy" id="599839"/>
    <lineage>
        <taxon>Eukaryota</taxon>
        <taxon>Fungi</taxon>
        <taxon>Dikarya</taxon>
        <taxon>Basidiomycota</taxon>
        <taxon>Agaricomycotina</taxon>
        <taxon>Agaricomycetes</taxon>
        <taxon>Polyporales</taxon>
        <taxon>Fibroporiaceae</taxon>
        <taxon>Fibroporia</taxon>
    </lineage>
</organism>
<feature type="active site" description="Proton acceptor" evidence="3">
    <location>
        <position position="563"/>
    </location>
</feature>
<dbReference type="AlphaFoldDB" id="J4IBD5"/>
<dbReference type="RefSeq" id="XP_012183754.1">
    <property type="nucleotide sequence ID" value="XM_012328364.1"/>
</dbReference>
<dbReference type="OrthoDB" id="269227at2759"/>
<comment type="similarity">
    <text evidence="2">Belongs to the GMC oxidoreductase family.</text>
</comment>
<dbReference type="Gene3D" id="3.30.560.10">
    <property type="entry name" value="Glucose Oxidase, domain 3"/>
    <property type="match status" value="1"/>
</dbReference>
<feature type="domain" description="Glucose-methanol-choline oxidoreductase N-terminal" evidence="5">
    <location>
        <begin position="286"/>
        <end position="300"/>
    </location>
</feature>
<evidence type="ECO:0000259" key="5">
    <source>
        <dbReference type="PROSITE" id="PS00624"/>
    </source>
</evidence>
<dbReference type="EMBL" id="HE797157">
    <property type="protein sequence ID" value="CCM04471.1"/>
    <property type="molecule type" value="Genomic_DNA"/>
</dbReference>
<keyword evidence="4" id="KW-0274">FAD</keyword>
<dbReference type="GeneID" id="24099382"/>
<feature type="active site" description="Proton donor" evidence="3">
    <location>
        <position position="518"/>
    </location>
</feature>
<evidence type="ECO:0000313" key="6">
    <source>
        <dbReference type="EMBL" id="CCM04471.1"/>
    </source>
</evidence>